<sequence>MKFFKFTFLGAIALVLTISGCDNESIEPIEPIEENVADVLEINTTDTDGLVFMREEEKLARDAYISLFEMYDNQVFNNISNSEQRHMDEVLILLNTYQINDPSFEEVGKFSNETLQQLYDDLMAQGSISEIDALIVGATIEDVDIRDLDLFIAKTTNADIIKVYDFLNCGSRNHLRAFTSRLKDLGVTYTPQFISQEQFDSIVNGEKEKCGQNL</sequence>
<evidence type="ECO:0000313" key="2">
    <source>
        <dbReference type="EMBL" id="VAW29268.1"/>
    </source>
</evidence>
<dbReference type="AlphaFoldDB" id="A0A3B0UF99"/>
<dbReference type="PROSITE" id="PS51257">
    <property type="entry name" value="PROKAR_LIPOPROTEIN"/>
    <property type="match status" value="1"/>
</dbReference>
<gene>
    <name evidence="2" type="ORF">MNBD_BACTEROID06-1441</name>
</gene>
<dbReference type="CDD" id="cd01048">
    <property type="entry name" value="Ferritin_like_AB2"/>
    <property type="match status" value="1"/>
</dbReference>
<feature type="domain" description="DUF2202" evidence="1">
    <location>
        <begin position="46"/>
        <end position="205"/>
    </location>
</feature>
<accession>A0A3B0UF99</accession>
<proteinExistence type="predicted"/>
<dbReference type="EMBL" id="UOES01000541">
    <property type="protein sequence ID" value="VAW29268.1"/>
    <property type="molecule type" value="Genomic_DNA"/>
</dbReference>
<protein>
    <submittedName>
        <fullName evidence="2">Uncharacterized protein MJ0754</fullName>
    </submittedName>
</protein>
<dbReference type="InterPro" id="IPR009078">
    <property type="entry name" value="Ferritin-like_SF"/>
</dbReference>
<name>A0A3B0UF99_9ZZZZ</name>
<reference evidence="2" key="1">
    <citation type="submission" date="2018-06" db="EMBL/GenBank/DDBJ databases">
        <authorList>
            <person name="Zhirakovskaya E."/>
        </authorList>
    </citation>
    <scope>NUCLEOTIDE SEQUENCE</scope>
</reference>
<dbReference type="InterPro" id="IPR012347">
    <property type="entry name" value="Ferritin-like"/>
</dbReference>
<dbReference type="Gene3D" id="1.20.1260.10">
    <property type="match status" value="1"/>
</dbReference>
<evidence type="ECO:0000259" key="1">
    <source>
        <dbReference type="Pfam" id="PF09968"/>
    </source>
</evidence>
<dbReference type="SUPFAM" id="SSF47240">
    <property type="entry name" value="Ferritin-like"/>
    <property type="match status" value="1"/>
</dbReference>
<dbReference type="InterPro" id="IPR019243">
    <property type="entry name" value="DUF2202"/>
</dbReference>
<dbReference type="Pfam" id="PF09968">
    <property type="entry name" value="DUF2202"/>
    <property type="match status" value="1"/>
</dbReference>
<organism evidence="2">
    <name type="scientific">hydrothermal vent metagenome</name>
    <dbReference type="NCBI Taxonomy" id="652676"/>
    <lineage>
        <taxon>unclassified sequences</taxon>
        <taxon>metagenomes</taxon>
        <taxon>ecological metagenomes</taxon>
    </lineage>
</organism>